<dbReference type="KEGG" id="sre:PTSG_11217"/>
<dbReference type="OrthoDB" id="1924787at2759"/>
<dbReference type="AlphaFoldDB" id="F2USR8"/>
<gene>
    <name evidence="2" type="ORF">PTSG_11217</name>
</gene>
<sequence>MLVTLARCCSWRDRANAFKRYTWKLKRGRETLLRHKDDGDMSFMSAEENELFDTVQRTAPRCRCTIALPMTAPDVSDDRTAYPSMLFARAHLLTKRPPLPAIYRAIRTAIRDGRTAPMTRPGLASSSQAPTCRAGVKIACTARTLATLSRCIPLAYRKEGRNHILFEYSDAPCLPWHAEHAIVAKVGLSEFHHRNGLGVSMPLFSMVTFIHSHRSDAFRPHKQKVPRHLQRHQPSLLVLGAMCNHLPKLHNGRGIVWVYACRWFGEERMGREGKGGYDPSCKQAEEEFNKYMYTELALETKFGLIVEAFGYHPFRSWLRVPSPSLSSITTCCPTRTCWTGRRSASAFPSTGSSSFRGSCGRSLMRWWRRCRDPLCLCLRSSSSPSVPKCTQDHPVQRRQRVAEGLEPAAVTPPPPSTNHHCSGGMNRRALPCDDHPATLVRLWKQQHQHTPQSKRAMNNQLLIFPSLSRPPWRPSQQQQQQPTHPPPPM</sequence>
<feature type="compositionally biased region" description="Low complexity" evidence="1">
    <location>
        <begin position="466"/>
        <end position="482"/>
    </location>
</feature>
<reference evidence="2" key="1">
    <citation type="submission" date="2009-08" db="EMBL/GenBank/DDBJ databases">
        <title>Annotation of Salpingoeca rosetta.</title>
        <authorList>
            <consortium name="The Broad Institute Genome Sequencing Platform"/>
            <person name="Russ C."/>
            <person name="Cuomo C."/>
            <person name="Burger G."/>
            <person name="Gray M.W."/>
            <person name="Holland P.W.H."/>
            <person name="King N."/>
            <person name="Lang F.B.F."/>
            <person name="Roger A.J."/>
            <person name="Ruiz-Trillo I."/>
            <person name="Young S.K."/>
            <person name="Zeng Q."/>
            <person name="Gargeya S."/>
            <person name="Alvarado L."/>
            <person name="Berlin A."/>
            <person name="Chapman S.B."/>
            <person name="Chen Z."/>
            <person name="Freedman E."/>
            <person name="Gellesch M."/>
            <person name="Goldberg J."/>
            <person name="Griggs A."/>
            <person name="Gujja S."/>
            <person name="Heilman E."/>
            <person name="Heiman D."/>
            <person name="Howarth C."/>
            <person name="Mehta T."/>
            <person name="Neiman D."/>
            <person name="Pearson M."/>
            <person name="Roberts A."/>
            <person name="Saif S."/>
            <person name="Shea T."/>
            <person name="Shenoy N."/>
            <person name="Sisk P."/>
            <person name="Stolte C."/>
            <person name="Sykes S."/>
            <person name="White J."/>
            <person name="Yandava C."/>
            <person name="Haas B."/>
            <person name="Nusbaum C."/>
            <person name="Birren B."/>
        </authorList>
    </citation>
    <scope>NUCLEOTIDE SEQUENCE [LARGE SCALE GENOMIC DNA]</scope>
    <source>
        <strain evidence="2">ATCC 50818</strain>
    </source>
</reference>
<dbReference type="InParanoid" id="F2USR8"/>
<organism evidence="3">
    <name type="scientific">Salpingoeca rosetta (strain ATCC 50818 / BSB-021)</name>
    <dbReference type="NCBI Taxonomy" id="946362"/>
    <lineage>
        <taxon>Eukaryota</taxon>
        <taxon>Choanoflagellata</taxon>
        <taxon>Craspedida</taxon>
        <taxon>Salpingoecidae</taxon>
        <taxon>Salpingoeca</taxon>
    </lineage>
</organism>
<dbReference type="GeneID" id="16068385"/>
<evidence type="ECO:0000313" key="3">
    <source>
        <dbReference type="Proteomes" id="UP000007799"/>
    </source>
</evidence>
<dbReference type="RefSeq" id="XP_004987862.1">
    <property type="nucleotide sequence ID" value="XM_004987805.1"/>
</dbReference>
<evidence type="ECO:0000313" key="2">
    <source>
        <dbReference type="EMBL" id="EGD81177.1"/>
    </source>
</evidence>
<accession>F2USR8</accession>
<keyword evidence="3" id="KW-1185">Reference proteome</keyword>
<protein>
    <submittedName>
        <fullName evidence="2">Uncharacterized protein</fullName>
    </submittedName>
</protein>
<dbReference type="Proteomes" id="UP000007799">
    <property type="component" value="Unassembled WGS sequence"/>
</dbReference>
<dbReference type="EMBL" id="GL832995">
    <property type="protein sequence ID" value="EGD81177.1"/>
    <property type="molecule type" value="Genomic_DNA"/>
</dbReference>
<name>F2USR8_SALR5</name>
<evidence type="ECO:0000256" key="1">
    <source>
        <dbReference type="SAM" id="MobiDB-lite"/>
    </source>
</evidence>
<proteinExistence type="predicted"/>
<feature type="region of interest" description="Disordered" evidence="1">
    <location>
        <begin position="466"/>
        <end position="489"/>
    </location>
</feature>